<protein>
    <recommendedName>
        <fullName evidence="5">Secreted protein</fullName>
    </recommendedName>
</protein>
<evidence type="ECO:0000313" key="4">
    <source>
        <dbReference type="Proteomes" id="UP000590749"/>
    </source>
</evidence>
<dbReference type="SUPFAM" id="SSF53474">
    <property type="entry name" value="alpha/beta-Hydrolases"/>
    <property type="match status" value="1"/>
</dbReference>
<feature type="compositionally biased region" description="Pro residues" evidence="1">
    <location>
        <begin position="23"/>
        <end position="33"/>
    </location>
</feature>
<feature type="signal peptide" evidence="2">
    <location>
        <begin position="1"/>
        <end position="23"/>
    </location>
</feature>
<keyword evidence="2" id="KW-0732">Signal</keyword>
<comment type="caution">
    <text evidence="3">The sequence shown here is derived from an EMBL/GenBank/DDBJ whole genome shotgun (WGS) entry which is preliminary data.</text>
</comment>
<dbReference type="Proteomes" id="UP000590749">
    <property type="component" value="Unassembled WGS sequence"/>
</dbReference>
<evidence type="ECO:0008006" key="5">
    <source>
        <dbReference type="Google" id="ProtNLM"/>
    </source>
</evidence>
<dbReference type="Gene3D" id="3.40.50.1820">
    <property type="entry name" value="alpha/beta hydrolase"/>
    <property type="match status" value="1"/>
</dbReference>
<evidence type="ECO:0000256" key="2">
    <source>
        <dbReference type="SAM" id="SignalP"/>
    </source>
</evidence>
<organism evidence="3 4">
    <name type="scientific">Actinoplanes campanulatus</name>
    <dbReference type="NCBI Taxonomy" id="113559"/>
    <lineage>
        <taxon>Bacteria</taxon>
        <taxon>Bacillati</taxon>
        <taxon>Actinomycetota</taxon>
        <taxon>Actinomycetes</taxon>
        <taxon>Micromonosporales</taxon>
        <taxon>Micromonosporaceae</taxon>
        <taxon>Actinoplanes</taxon>
    </lineage>
</organism>
<dbReference type="EMBL" id="JACHXF010000006">
    <property type="protein sequence ID" value="MBB3095656.1"/>
    <property type="molecule type" value="Genomic_DNA"/>
</dbReference>
<accession>A0A7W5AG23</accession>
<dbReference type="AlphaFoldDB" id="A0A7W5AG23"/>
<evidence type="ECO:0000313" key="3">
    <source>
        <dbReference type="EMBL" id="MBB3095656.1"/>
    </source>
</evidence>
<dbReference type="InterPro" id="IPR029058">
    <property type="entry name" value="AB_hydrolase_fold"/>
</dbReference>
<keyword evidence="4" id="KW-1185">Reference proteome</keyword>
<sequence length="890" mass="93992">MRGLSVAIAAIVLGLGVSGPASADPPRPAPTGLPPGWSFGEGALTWTSERIIPPGDAAVEFWSGERLLGRARGGPDLRTFVLSGGVSGRLTDLRVRIGGKRVDAAAPSGARTAGTPSAVPEQPAHPTDPGIPGPYATTTGEYTLPGIRLSTYPEPVEMQGVVVAPKGAPGKRPLALFLHGRHWTCFIEGDDDTIIMDWPCWGESEPVPSHRGYLQAQRLLASQGYVTVSISANGINGQDDADTDGGARARSALIRTHLAHWADWSGSGRNRAPAAVKAAPRADLDRVFLMGHSRGGEGVNRAALDSLDPPAAGQDGYRGRVRWTIRGLFLVGPTIFGHNPQPDVPSATILPGCDGDVADLQGQMYVDATRGVSAGRALHSALYMVGANHNYFNTEWTPGQAVAPAFDDVYAEDDPLCTAGLSPARLSPQQQQTAGATYIATAARLFVAGDDRARPLLDGTGVRAPSAGPARVPAHAIGANRGAAIIPDTDLTLRGARLCEQVPADPEQACGDIDRYAQGSPHFVPFWEPEPGRYAIQLDRAATIQPATPMAVAGAEALAMRLIVPPNAPATTFTVAVTDDRGRRTGLGTATVTGLPGSDGTMSYWAQEVRLRLPAHVRTIAGLEIVAEGDRPAWLIDAWGWRPGTPAPRPADLDRIDVGTLAVDENDEASTTYTVPVRIDGDRPARIRLFLTDARTYETRNWVADIVPGTTSITVPVAVAGNTTYGGDRRYVLSAKAVHGAVVGDHGGGVLVHDDESIPEVTITPAVTAAEGTPLTWTINLSAPADEYLYLRFLAWPSATGPELSSTDVDPAWFTENSGEDPEPSRPLSGTALRLYVPIEPGTTTLELTVPTVTDTTVEGPEHLRLLPLLDLPDTWWPIELPMVDGTVTG</sequence>
<feature type="region of interest" description="Disordered" evidence="1">
    <location>
        <begin position="19"/>
        <end position="40"/>
    </location>
</feature>
<reference evidence="3 4" key="1">
    <citation type="submission" date="2020-08" db="EMBL/GenBank/DDBJ databases">
        <title>Genomic Encyclopedia of Type Strains, Phase III (KMG-III): the genomes of soil and plant-associated and newly described type strains.</title>
        <authorList>
            <person name="Whitman W."/>
        </authorList>
    </citation>
    <scope>NUCLEOTIDE SEQUENCE [LARGE SCALE GENOMIC DNA]</scope>
    <source>
        <strain evidence="3 4">CECT 3287</strain>
    </source>
</reference>
<feature type="region of interest" description="Disordered" evidence="1">
    <location>
        <begin position="104"/>
        <end position="133"/>
    </location>
</feature>
<evidence type="ECO:0000256" key="1">
    <source>
        <dbReference type="SAM" id="MobiDB-lite"/>
    </source>
</evidence>
<gene>
    <name evidence="3" type="ORF">FHR83_003326</name>
</gene>
<name>A0A7W5AG23_9ACTN</name>
<feature type="chain" id="PRO_5031227189" description="Secreted protein" evidence="2">
    <location>
        <begin position="24"/>
        <end position="890"/>
    </location>
</feature>
<dbReference type="RefSeq" id="WP_183220532.1">
    <property type="nucleotide sequence ID" value="NZ_BMPW01000004.1"/>
</dbReference>
<proteinExistence type="predicted"/>